<evidence type="ECO:0000313" key="1">
    <source>
        <dbReference type="EMBL" id="GIM92997.1"/>
    </source>
</evidence>
<accession>A0A919TDB3</accession>
<reference evidence="1 2" key="1">
    <citation type="submission" date="2021-03" db="EMBL/GenBank/DDBJ databases">
        <title>Whole genome shotgun sequence of Actinoplanes toevensis NBRC 105298.</title>
        <authorList>
            <person name="Komaki H."/>
            <person name="Tamura T."/>
        </authorList>
    </citation>
    <scope>NUCLEOTIDE SEQUENCE [LARGE SCALE GENOMIC DNA]</scope>
    <source>
        <strain evidence="1 2">NBRC 105298</strain>
    </source>
</reference>
<dbReference type="AlphaFoldDB" id="A0A919TDB3"/>
<sequence>MYAEVISVDPSWLAEVPAGLDDVLAAAVPLGAETGTQAVDLAGISAGQTVLITGASGSVGGFATQHAVALGGRVVAVASAGDEDFVAALGAHVVLRRDGGPEKLVAAARAAVPEGFDAVVDVAGTGGDLLPVVRDGGVFIAVSGPEQPPSRPGVQAHRLHVQPRGDQLAGILADLAAGRAVTRVGLVLPLEEAAEAHRRAERRDIRGKIVLTL</sequence>
<dbReference type="Proteomes" id="UP000677082">
    <property type="component" value="Unassembled WGS sequence"/>
</dbReference>
<comment type="caution">
    <text evidence="1">The sequence shown here is derived from an EMBL/GenBank/DDBJ whole genome shotgun (WGS) entry which is preliminary data.</text>
</comment>
<proteinExistence type="predicted"/>
<keyword evidence="2" id="KW-1185">Reference proteome</keyword>
<dbReference type="Gene3D" id="3.90.180.10">
    <property type="entry name" value="Medium-chain alcohol dehydrogenases, catalytic domain"/>
    <property type="match status" value="1"/>
</dbReference>
<dbReference type="InterPro" id="IPR050700">
    <property type="entry name" value="YIM1/Zinc_Alcohol_DH_Fams"/>
</dbReference>
<gene>
    <name evidence="1" type="ORF">Ato02nite_047900</name>
</gene>
<dbReference type="PANTHER" id="PTHR11695:SF294">
    <property type="entry name" value="RETICULON-4-INTERACTING PROTEIN 1, MITOCHONDRIAL"/>
    <property type="match status" value="1"/>
</dbReference>
<organism evidence="1 2">
    <name type="scientific">Paractinoplanes toevensis</name>
    <dbReference type="NCBI Taxonomy" id="571911"/>
    <lineage>
        <taxon>Bacteria</taxon>
        <taxon>Bacillati</taxon>
        <taxon>Actinomycetota</taxon>
        <taxon>Actinomycetes</taxon>
        <taxon>Micromonosporales</taxon>
        <taxon>Micromonosporaceae</taxon>
        <taxon>Paractinoplanes</taxon>
    </lineage>
</organism>
<dbReference type="Pfam" id="PF13602">
    <property type="entry name" value="ADH_zinc_N_2"/>
    <property type="match status" value="1"/>
</dbReference>
<dbReference type="Gene3D" id="3.40.50.720">
    <property type="entry name" value="NAD(P)-binding Rossmann-like Domain"/>
    <property type="match status" value="1"/>
</dbReference>
<dbReference type="SUPFAM" id="SSF51735">
    <property type="entry name" value="NAD(P)-binding Rossmann-fold domains"/>
    <property type="match status" value="1"/>
</dbReference>
<dbReference type="EMBL" id="BOQN01000062">
    <property type="protein sequence ID" value="GIM92997.1"/>
    <property type="molecule type" value="Genomic_DNA"/>
</dbReference>
<evidence type="ECO:0000313" key="2">
    <source>
        <dbReference type="Proteomes" id="UP000677082"/>
    </source>
</evidence>
<protein>
    <submittedName>
        <fullName evidence="1">Uncharacterized protein</fullName>
    </submittedName>
</protein>
<name>A0A919TDB3_9ACTN</name>
<dbReference type="PANTHER" id="PTHR11695">
    <property type="entry name" value="ALCOHOL DEHYDROGENASE RELATED"/>
    <property type="match status" value="1"/>
</dbReference>
<dbReference type="InterPro" id="IPR036291">
    <property type="entry name" value="NAD(P)-bd_dom_sf"/>
</dbReference>